<dbReference type="Proteomes" id="UP000199657">
    <property type="component" value="Unassembled WGS sequence"/>
</dbReference>
<keyword evidence="1" id="KW-0812">Transmembrane</keyword>
<protein>
    <submittedName>
        <fullName evidence="2">Uncharacterized protein</fullName>
    </submittedName>
</protein>
<gene>
    <name evidence="2" type="ORF">SAMN04488052_1121</name>
</gene>
<evidence type="ECO:0000313" key="2">
    <source>
        <dbReference type="EMBL" id="SEP13863.1"/>
    </source>
</evidence>
<name>A0A1H8VF08_9GAMM</name>
<feature type="transmembrane region" description="Helical" evidence="1">
    <location>
        <begin position="116"/>
        <end position="145"/>
    </location>
</feature>
<dbReference type="EMBL" id="FOEG01000012">
    <property type="protein sequence ID" value="SEP13863.1"/>
    <property type="molecule type" value="Genomic_DNA"/>
</dbReference>
<organism evidence="2 3">
    <name type="scientific">Aquisalimonas asiatica</name>
    <dbReference type="NCBI Taxonomy" id="406100"/>
    <lineage>
        <taxon>Bacteria</taxon>
        <taxon>Pseudomonadati</taxon>
        <taxon>Pseudomonadota</taxon>
        <taxon>Gammaproteobacteria</taxon>
        <taxon>Chromatiales</taxon>
        <taxon>Ectothiorhodospiraceae</taxon>
        <taxon>Aquisalimonas</taxon>
    </lineage>
</organism>
<accession>A0A1H8VF08</accession>
<evidence type="ECO:0000313" key="3">
    <source>
        <dbReference type="Proteomes" id="UP000199657"/>
    </source>
</evidence>
<keyword evidence="3" id="KW-1185">Reference proteome</keyword>
<proteinExistence type="predicted"/>
<feature type="transmembrane region" description="Helical" evidence="1">
    <location>
        <begin position="70"/>
        <end position="96"/>
    </location>
</feature>
<keyword evidence="1" id="KW-1133">Transmembrane helix</keyword>
<dbReference type="AlphaFoldDB" id="A0A1H8VF08"/>
<evidence type="ECO:0000256" key="1">
    <source>
        <dbReference type="SAM" id="Phobius"/>
    </source>
</evidence>
<sequence length="255" mass="29839">MFDFGQIPTWLRRATWDWKIVRRMRSKKSLSKLPSRVPVLGLADWLKESLGEEVVQADDRRFVFPYSNDAVSSALFAFFITALFSLVFLYLVFISYDGIMYDLSVNEASWHSLSVSFLLLAVQVLCFFVFSYSFLIAFSAIFRVIRRLFGNYPRLSLVFDRERGVVFLPPIGLGGYDEVPWESLVVVNFHMPKMYGGAFKVIKAFRPSDLRLITLNEDFPDEAMAFYSWYMDRSKPLPPDEVFDPYRERDEERRL</sequence>
<reference evidence="2 3" key="1">
    <citation type="submission" date="2016-10" db="EMBL/GenBank/DDBJ databases">
        <authorList>
            <person name="de Groot N.N."/>
        </authorList>
    </citation>
    <scope>NUCLEOTIDE SEQUENCE [LARGE SCALE GENOMIC DNA]</scope>
    <source>
        <strain evidence="2 3">CGMCC 1.6291</strain>
    </source>
</reference>
<keyword evidence="1" id="KW-0472">Membrane</keyword>
<feature type="non-terminal residue" evidence="2">
    <location>
        <position position="255"/>
    </location>
</feature>